<keyword evidence="11" id="KW-0449">Lipoprotein</keyword>
<comment type="pathway">
    <text evidence="9">Protein modification; lipoprotein biosynthesis (signal peptide cleavage).</text>
</comment>
<reference evidence="12" key="1">
    <citation type="journal article" date="2019" name="Int. J. Syst. Evol. Microbiol.">
        <title>The Global Catalogue of Microorganisms (GCM) 10K type strain sequencing project: providing services to taxonomists for standard genome sequencing and annotation.</title>
        <authorList>
            <consortium name="The Broad Institute Genomics Platform"/>
            <consortium name="The Broad Institute Genome Sequencing Center for Infectious Disease"/>
            <person name="Wu L."/>
            <person name="Ma J."/>
        </authorList>
    </citation>
    <scope>NUCLEOTIDE SEQUENCE [LARGE SCALE GENOMIC DNA]</scope>
    <source>
        <strain evidence="12">NBRC 112502</strain>
    </source>
</reference>
<comment type="caution">
    <text evidence="11">The sequence shown here is derived from an EMBL/GenBank/DDBJ whole genome shotgun (WGS) entry which is preliminary data.</text>
</comment>
<dbReference type="Pfam" id="PF01252">
    <property type="entry name" value="Peptidase_A8"/>
    <property type="match status" value="1"/>
</dbReference>
<keyword evidence="2 9" id="KW-1003">Cell membrane</keyword>
<evidence type="ECO:0000256" key="10">
    <source>
        <dbReference type="RuleBase" id="RU004181"/>
    </source>
</evidence>
<comment type="similarity">
    <text evidence="1 9 10">Belongs to the peptidase A8 family.</text>
</comment>
<sequence length="162" mass="17183">MNKRIAGLFLAALVLTADQGSKYWVLHGAHLTDGHVLVLLPVLNFVLVWNHGITFGMFAGAGAKVLLATVASVVILSLLVWLWRSKNWLTSLAAGAIAGGAVGNVADRLHYGAVVDFIQAHIGGWSWYVFNVGDAAIVCGVAALMLESLFQRPPVAPNGAQR</sequence>
<keyword evidence="4 9" id="KW-0812">Transmembrane</keyword>
<proteinExistence type="inferred from homology"/>
<keyword evidence="7 9" id="KW-1133">Transmembrane helix</keyword>
<keyword evidence="12" id="KW-1185">Reference proteome</keyword>
<keyword evidence="6 9" id="KW-0378">Hydrolase</keyword>
<organism evidence="11 12">
    <name type="scientific">Acidocella aquatica</name>
    <dbReference type="NCBI Taxonomy" id="1922313"/>
    <lineage>
        <taxon>Bacteria</taxon>
        <taxon>Pseudomonadati</taxon>
        <taxon>Pseudomonadota</taxon>
        <taxon>Alphaproteobacteria</taxon>
        <taxon>Acetobacterales</taxon>
        <taxon>Acidocellaceae</taxon>
        <taxon>Acidocella</taxon>
    </lineage>
</organism>
<comment type="catalytic activity">
    <reaction evidence="9">
        <text>Release of signal peptides from bacterial membrane prolipoproteins. Hydrolyzes -Xaa-Yaa-Zaa-|-(S,diacylglyceryl)Cys-, in which Xaa is hydrophobic (preferably Leu), and Yaa (Ala or Ser) and Zaa (Gly or Ala) have small, neutral side chains.</text>
        <dbReference type="EC" id="3.4.23.36"/>
    </reaction>
</comment>
<comment type="function">
    <text evidence="9">This protein specifically catalyzes the removal of signal peptides from prolipoproteins.</text>
</comment>
<evidence type="ECO:0000256" key="5">
    <source>
        <dbReference type="ARBA" id="ARBA00022750"/>
    </source>
</evidence>
<feature type="transmembrane region" description="Helical" evidence="9">
    <location>
        <begin position="125"/>
        <end position="146"/>
    </location>
</feature>
<comment type="subcellular location">
    <subcellularLocation>
        <location evidence="9">Cell membrane</location>
        <topology evidence="9">Multi-pass membrane protein</topology>
    </subcellularLocation>
</comment>
<feature type="active site" evidence="9">
    <location>
        <position position="134"/>
    </location>
</feature>
<keyword evidence="8 9" id="KW-0472">Membrane</keyword>
<feature type="transmembrane region" description="Helical" evidence="9">
    <location>
        <begin position="36"/>
        <end position="58"/>
    </location>
</feature>
<feature type="transmembrane region" description="Helical" evidence="9">
    <location>
        <begin position="65"/>
        <end position="83"/>
    </location>
</feature>
<evidence type="ECO:0000256" key="6">
    <source>
        <dbReference type="ARBA" id="ARBA00022801"/>
    </source>
</evidence>
<dbReference type="InterPro" id="IPR001872">
    <property type="entry name" value="Peptidase_A8"/>
</dbReference>
<keyword evidence="3 9" id="KW-0645">Protease</keyword>
<dbReference type="Proteomes" id="UP001156641">
    <property type="component" value="Unassembled WGS sequence"/>
</dbReference>
<dbReference type="NCBIfam" id="TIGR00077">
    <property type="entry name" value="lspA"/>
    <property type="match status" value="1"/>
</dbReference>
<dbReference type="HAMAP" id="MF_00161">
    <property type="entry name" value="LspA"/>
    <property type="match status" value="1"/>
</dbReference>
<evidence type="ECO:0000256" key="9">
    <source>
        <dbReference type="HAMAP-Rule" id="MF_00161"/>
    </source>
</evidence>
<evidence type="ECO:0000313" key="11">
    <source>
        <dbReference type="EMBL" id="GLR65724.1"/>
    </source>
</evidence>
<evidence type="ECO:0000256" key="1">
    <source>
        <dbReference type="ARBA" id="ARBA00006139"/>
    </source>
</evidence>
<evidence type="ECO:0000256" key="2">
    <source>
        <dbReference type="ARBA" id="ARBA00022475"/>
    </source>
</evidence>
<name>A0ABQ5ZZU4_9PROT</name>
<dbReference type="PRINTS" id="PR00781">
    <property type="entry name" value="LIPOSIGPTASE"/>
</dbReference>
<protein>
    <recommendedName>
        <fullName evidence="9">Lipoprotein signal peptidase</fullName>
        <ecNumber evidence="9">3.4.23.36</ecNumber>
    </recommendedName>
    <alternativeName>
        <fullName evidence="9">Prolipoprotein signal peptidase</fullName>
    </alternativeName>
    <alternativeName>
        <fullName evidence="9">Signal peptidase II</fullName>
        <shortName evidence="9">SPase II</shortName>
    </alternativeName>
</protein>
<dbReference type="PANTHER" id="PTHR33695:SF1">
    <property type="entry name" value="LIPOPROTEIN SIGNAL PEPTIDASE"/>
    <property type="match status" value="1"/>
</dbReference>
<evidence type="ECO:0000256" key="7">
    <source>
        <dbReference type="ARBA" id="ARBA00022989"/>
    </source>
</evidence>
<feature type="active site" evidence="9">
    <location>
        <position position="116"/>
    </location>
</feature>
<dbReference type="EC" id="3.4.23.36" evidence="9"/>
<evidence type="ECO:0000256" key="4">
    <source>
        <dbReference type="ARBA" id="ARBA00022692"/>
    </source>
</evidence>
<comment type="caution">
    <text evidence="9">Lacks conserved residue(s) required for the propagation of feature annotation.</text>
</comment>
<keyword evidence="5 9" id="KW-0064">Aspartyl protease</keyword>
<evidence type="ECO:0000313" key="12">
    <source>
        <dbReference type="Proteomes" id="UP001156641"/>
    </source>
</evidence>
<dbReference type="PANTHER" id="PTHR33695">
    <property type="entry name" value="LIPOPROTEIN SIGNAL PEPTIDASE"/>
    <property type="match status" value="1"/>
</dbReference>
<gene>
    <name evidence="9 11" type="primary">lspA</name>
    <name evidence="11" type="ORF">GCM10010909_04020</name>
</gene>
<dbReference type="RefSeq" id="WP_284256240.1">
    <property type="nucleotide sequence ID" value="NZ_BSOS01000006.1"/>
</dbReference>
<accession>A0ABQ5ZZU4</accession>
<evidence type="ECO:0000256" key="8">
    <source>
        <dbReference type="ARBA" id="ARBA00023136"/>
    </source>
</evidence>
<evidence type="ECO:0000256" key="3">
    <source>
        <dbReference type="ARBA" id="ARBA00022670"/>
    </source>
</evidence>
<dbReference type="EMBL" id="BSOS01000006">
    <property type="protein sequence ID" value="GLR65724.1"/>
    <property type="molecule type" value="Genomic_DNA"/>
</dbReference>